<proteinExistence type="predicted"/>
<keyword evidence="2" id="KW-1185">Reference proteome</keyword>
<protein>
    <submittedName>
        <fullName evidence="1">Uncharacterized protein</fullName>
    </submittedName>
</protein>
<dbReference type="EMBL" id="FP929003">
    <property type="protein sequence ID" value="CBK40137.1"/>
    <property type="molecule type" value="Genomic_DNA"/>
</dbReference>
<organism evidence="1 2">
    <name type="scientific">Nitrospira defluvii</name>
    <dbReference type="NCBI Taxonomy" id="330214"/>
    <lineage>
        <taxon>Bacteria</taxon>
        <taxon>Pseudomonadati</taxon>
        <taxon>Nitrospirota</taxon>
        <taxon>Nitrospiria</taxon>
        <taxon>Nitrospirales</taxon>
        <taxon>Nitrospiraceae</taxon>
        <taxon>Nitrospira</taxon>
    </lineage>
</organism>
<accession>D8PA78</accession>
<sequence length="56" mass="6164">MAGSECMHLVSAGALPAARHISNPWRPYSSGLYSRKPDARVEIVASWTDYLSRTIS</sequence>
<gene>
    <name evidence="1" type="ORF">NIDE0358</name>
</gene>
<dbReference type="Proteomes" id="UP000001660">
    <property type="component" value="Chromosome"/>
</dbReference>
<name>D8PA78_9BACT</name>
<reference evidence="1 2" key="1">
    <citation type="journal article" date="2010" name="Proc. Natl. Acad. Sci. U.S.A.">
        <title>A Nitrospira metagenome illuminates the physiology and evolution of globally important nitrite-oxidizing bacteria.</title>
        <authorList>
            <person name="Lucker S."/>
            <person name="Wagner M."/>
            <person name="Maixner F."/>
            <person name="Pelletier E."/>
            <person name="Koch H."/>
            <person name="Vacherie B."/>
            <person name="Rattei T."/>
            <person name="Sinninghe Damste J."/>
            <person name="Spieck E."/>
            <person name="Le Paslier D."/>
            <person name="Daims H."/>
        </authorList>
    </citation>
    <scope>NUCLEOTIDE SEQUENCE [LARGE SCALE GENOMIC DNA]</scope>
</reference>
<dbReference type="AlphaFoldDB" id="D8PA78"/>
<dbReference type="KEGG" id="nde:NIDE0358"/>
<evidence type="ECO:0000313" key="1">
    <source>
        <dbReference type="EMBL" id="CBK40137.1"/>
    </source>
</evidence>
<evidence type="ECO:0000313" key="2">
    <source>
        <dbReference type="Proteomes" id="UP000001660"/>
    </source>
</evidence>
<dbReference type="HOGENOM" id="CLU_3005598_0_0_0"/>